<evidence type="ECO:0000256" key="2">
    <source>
        <dbReference type="ARBA" id="ARBA00022771"/>
    </source>
</evidence>
<dbReference type="RefSeq" id="XP_062794511.1">
    <property type="nucleotide sequence ID" value="XM_062938460.1"/>
</dbReference>
<evidence type="ECO:0000256" key="1">
    <source>
        <dbReference type="ARBA" id="ARBA00022723"/>
    </source>
</evidence>
<protein>
    <recommendedName>
        <fullName evidence="6">MYND-type domain-containing protein</fullName>
    </recommendedName>
</protein>
<evidence type="ECO:0000313" key="7">
    <source>
        <dbReference type="EMBL" id="WRT69772.1"/>
    </source>
</evidence>
<keyword evidence="1" id="KW-0479">Metal-binding</keyword>
<proteinExistence type="predicted"/>
<keyword evidence="2 4" id="KW-0863">Zinc-finger</keyword>
<evidence type="ECO:0000259" key="6">
    <source>
        <dbReference type="PROSITE" id="PS50865"/>
    </source>
</evidence>
<feature type="domain" description="MYND-type" evidence="6">
    <location>
        <begin position="380"/>
        <end position="423"/>
    </location>
</feature>
<organism evidence="7 8">
    <name type="scientific">Kwoniella shivajii</name>
    <dbReference type="NCBI Taxonomy" id="564305"/>
    <lineage>
        <taxon>Eukaryota</taxon>
        <taxon>Fungi</taxon>
        <taxon>Dikarya</taxon>
        <taxon>Basidiomycota</taxon>
        <taxon>Agaricomycotina</taxon>
        <taxon>Tremellomycetes</taxon>
        <taxon>Tremellales</taxon>
        <taxon>Cryptococcaceae</taxon>
        <taxon>Kwoniella</taxon>
    </lineage>
</organism>
<evidence type="ECO:0000256" key="3">
    <source>
        <dbReference type="ARBA" id="ARBA00022833"/>
    </source>
</evidence>
<evidence type="ECO:0000313" key="8">
    <source>
        <dbReference type="Proteomes" id="UP001329825"/>
    </source>
</evidence>
<dbReference type="Gene3D" id="3.40.630.30">
    <property type="match status" value="1"/>
</dbReference>
<gene>
    <name evidence="7" type="ORF">IL334_006763</name>
</gene>
<dbReference type="Pfam" id="PF01753">
    <property type="entry name" value="zf-MYND"/>
    <property type="match status" value="1"/>
</dbReference>
<dbReference type="PROSITE" id="PS50865">
    <property type="entry name" value="ZF_MYND_2"/>
    <property type="match status" value="1"/>
</dbReference>
<dbReference type="PANTHER" id="PTHR43792:SF15">
    <property type="entry name" value="MYND-TYPE DOMAIN-CONTAINING PROTEIN"/>
    <property type="match status" value="1"/>
</dbReference>
<dbReference type="Gene3D" id="6.10.140.2220">
    <property type="match status" value="1"/>
</dbReference>
<accession>A0ABZ1D6V6</accession>
<dbReference type="InterPro" id="IPR000182">
    <property type="entry name" value="GNAT_dom"/>
</dbReference>
<keyword evidence="8" id="KW-1185">Reference proteome</keyword>
<dbReference type="SUPFAM" id="SSF144232">
    <property type="entry name" value="HIT/MYND zinc finger-like"/>
    <property type="match status" value="1"/>
</dbReference>
<name>A0ABZ1D6V6_9TREE</name>
<dbReference type="PANTHER" id="PTHR43792">
    <property type="entry name" value="GNAT FAMILY, PUTATIVE (AFU_ORTHOLOGUE AFUA_3G00765)-RELATED-RELATED"/>
    <property type="match status" value="1"/>
</dbReference>
<dbReference type="Proteomes" id="UP001329825">
    <property type="component" value="Chromosome 9"/>
</dbReference>
<dbReference type="InterPro" id="IPR016181">
    <property type="entry name" value="Acyl_CoA_acyltransferase"/>
</dbReference>
<dbReference type="EMBL" id="CP141889">
    <property type="protein sequence ID" value="WRT69772.1"/>
    <property type="molecule type" value="Genomic_DNA"/>
</dbReference>
<dbReference type="Pfam" id="PF13302">
    <property type="entry name" value="Acetyltransf_3"/>
    <property type="match status" value="1"/>
</dbReference>
<dbReference type="InterPro" id="IPR002893">
    <property type="entry name" value="Znf_MYND"/>
</dbReference>
<feature type="compositionally biased region" description="Acidic residues" evidence="5">
    <location>
        <begin position="27"/>
        <end position="42"/>
    </location>
</feature>
<sequence length="424" mass="47737">MMEEHAVKATAGATDPVDLLAQAVDDTNIDDNSDFDSPEEDGPANGVGEGNRTKKKKKKKKPKNKKPVIIPKPNEGKIPDEIPPPSAESPEETSKWEKVLIKGAKTYTVPAHGLLTDRIRPILDIFRIPSCKQVELHTPRLLLRQVEINDLTGIRRIKMEPSVQKTQLYGSPGLSDIKESFLNRYIRSSIPRVPNIYMSSQKGRDDYIFAITALNPNSLTIQDPGQIKIANRISKAEGYLGNIALSLSYPSSSPSFLPQKGKVYTQPKFDELHKAKVEGKLFYEIHPQLWGQGIMSEAFEEVLRFGMEEVGCYSIASDPTVGNEASIHLCLKNGMKYSHLTTENAYNKPQLFHLITNEEWWARNRPNKKIEDRWGGKDVCRWCLNFRLAPPTISCTGCIWAKYCSRECQLADWSKEGGHQVECK</sequence>
<feature type="compositionally biased region" description="Basic residues" evidence="5">
    <location>
        <begin position="53"/>
        <end position="66"/>
    </location>
</feature>
<dbReference type="GeneID" id="87958893"/>
<evidence type="ECO:0000256" key="4">
    <source>
        <dbReference type="PROSITE-ProRule" id="PRU00134"/>
    </source>
</evidence>
<keyword evidence="3" id="KW-0862">Zinc</keyword>
<reference evidence="7 8" key="1">
    <citation type="submission" date="2024-01" db="EMBL/GenBank/DDBJ databases">
        <title>Comparative genomics of Cryptococcus and Kwoniella reveals pathogenesis evolution and contrasting modes of karyotype evolution via chromosome fusion or intercentromeric recombination.</title>
        <authorList>
            <person name="Coelho M.A."/>
            <person name="David-Palma M."/>
            <person name="Shea T."/>
            <person name="Bowers K."/>
            <person name="McGinley-Smith S."/>
            <person name="Mohammad A.W."/>
            <person name="Gnirke A."/>
            <person name="Yurkov A.M."/>
            <person name="Nowrousian M."/>
            <person name="Sun S."/>
            <person name="Cuomo C.A."/>
            <person name="Heitman J."/>
        </authorList>
    </citation>
    <scope>NUCLEOTIDE SEQUENCE [LARGE SCALE GENOMIC DNA]</scope>
    <source>
        <strain evidence="7">CBS 11374</strain>
    </source>
</reference>
<feature type="region of interest" description="Disordered" evidence="5">
    <location>
        <begin position="1"/>
        <end position="93"/>
    </location>
</feature>
<dbReference type="SUPFAM" id="SSF55729">
    <property type="entry name" value="Acyl-CoA N-acyltransferases (Nat)"/>
    <property type="match status" value="1"/>
</dbReference>
<dbReference type="InterPro" id="IPR051531">
    <property type="entry name" value="N-acetyltransferase"/>
</dbReference>
<evidence type="ECO:0000256" key="5">
    <source>
        <dbReference type="SAM" id="MobiDB-lite"/>
    </source>
</evidence>